<dbReference type="SUPFAM" id="SSF141571">
    <property type="entry name" value="Pentapeptide repeat-like"/>
    <property type="match status" value="1"/>
</dbReference>
<name>A0A7G6X4X5_9ACTN</name>
<dbReference type="Proteomes" id="UP000515563">
    <property type="component" value="Chromosome"/>
</dbReference>
<feature type="domain" description="DinB-like" evidence="1">
    <location>
        <begin position="104"/>
        <end position="271"/>
    </location>
</feature>
<dbReference type="Gene3D" id="1.20.120.450">
    <property type="entry name" value="dinb family like domain"/>
    <property type="match status" value="1"/>
</dbReference>
<evidence type="ECO:0000313" key="2">
    <source>
        <dbReference type="EMBL" id="QNE21290.1"/>
    </source>
</evidence>
<dbReference type="EMBL" id="CP043661">
    <property type="protein sequence ID" value="QNE21290.1"/>
    <property type="molecule type" value="Genomic_DNA"/>
</dbReference>
<keyword evidence="3" id="KW-1185">Reference proteome</keyword>
<dbReference type="RefSeq" id="WP_185443692.1">
    <property type="nucleotide sequence ID" value="NZ_CP043661.1"/>
</dbReference>
<dbReference type="InterPro" id="IPR024775">
    <property type="entry name" value="DinB-like"/>
</dbReference>
<dbReference type="SUPFAM" id="SSF109854">
    <property type="entry name" value="DinB/YfiT-like putative metalloenzymes"/>
    <property type="match status" value="1"/>
</dbReference>
<reference evidence="3" key="1">
    <citation type="submission" date="2019-09" db="EMBL/GenBank/DDBJ databases">
        <title>Antimicrobial potential of Antarctic Bacteria.</title>
        <authorList>
            <person name="Benaud N."/>
            <person name="Edwards R.J."/>
            <person name="Ferrari B.C."/>
        </authorList>
    </citation>
    <scope>NUCLEOTIDE SEQUENCE [LARGE SCALE GENOMIC DNA]</scope>
    <source>
        <strain evidence="3">SPB151</strain>
    </source>
</reference>
<sequence length="285" mass="31928">MEAQYGPHRFSGGGDETTQYRGATFEVADLRGATYRDCDLSGVRIIDSMLIDVEISGYLSNLVVNGVDVTAFVEGELDRRHPERVQLRSIGSADDFRAMWTTIERLWAETTARAGQLPDPVRRPVDNSVPAGEKSVNFARKDRGQHERVDGEWSFAETLRHLVFITDAWASRTILDAERPYHPLGITQGWYRPADAAALGIDHDASPSYAEVLAVRGDRMAVIRGILDELTDSELGRFCVRTPAPGYPEEARPVSECLWVVMEEEIEHHRYAIRDLGRLEASLSQ</sequence>
<reference evidence="2 3" key="2">
    <citation type="journal article" date="2020" name="Microbiol. Resour. Announc.">
        <title>Antarctic desert soil bacteria exhibit high novel natural product potential, evaluated through long-read genome sequencing and comparative genomics.</title>
        <authorList>
            <person name="Benaud N."/>
            <person name="Edwards R.J."/>
            <person name="Amos T.G."/>
            <person name="D'Agostino P.M."/>
            <person name="Gutierrez-Chavez C."/>
            <person name="Montgomery K."/>
            <person name="Nicetic I."/>
            <person name="Ferrari B.C."/>
        </authorList>
    </citation>
    <scope>NUCLEOTIDE SEQUENCE [LARGE SCALE GENOMIC DNA]</scope>
    <source>
        <strain evidence="2 3">SPB151</strain>
    </source>
</reference>
<dbReference type="InterPro" id="IPR034660">
    <property type="entry name" value="DinB/YfiT-like"/>
</dbReference>
<evidence type="ECO:0000259" key="1">
    <source>
        <dbReference type="Pfam" id="PF12867"/>
    </source>
</evidence>
<proteinExistence type="predicted"/>
<dbReference type="AlphaFoldDB" id="A0A7G6X4X5"/>
<evidence type="ECO:0000313" key="3">
    <source>
        <dbReference type="Proteomes" id="UP000515563"/>
    </source>
</evidence>
<accession>A0A7G6X4X5</accession>
<dbReference type="Pfam" id="PF12867">
    <property type="entry name" value="DinB_2"/>
    <property type="match status" value="1"/>
</dbReference>
<protein>
    <submittedName>
        <fullName evidence="2">DinB family protein</fullName>
    </submittedName>
</protein>
<dbReference type="KEGG" id="kqi:F1D05_29470"/>
<gene>
    <name evidence="2" type="ORF">F1D05_29470</name>
</gene>
<organism evidence="2 3">
    <name type="scientific">Kribbella qitaiheensis</name>
    <dbReference type="NCBI Taxonomy" id="1544730"/>
    <lineage>
        <taxon>Bacteria</taxon>
        <taxon>Bacillati</taxon>
        <taxon>Actinomycetota</taxon>
        <taxon>Actinomycetes</taxon>
        <taxon>Propionibacteriales</taxon>
        <taxon>Kribbellaceae</taxon>
        <taxon>Kribbella</taxon>
    </lineage>
</organism>